<dbReference type="Proteomes" id="UP000287156">
    <property type="component" value="Unassembled WGS sequence"/>
</dbReference>
<evidence type="ECO:0000256" key="4">
    <source>
        <dbReference type="ARBA" id="ARBA00022692"/>
    </source>
</evidence>
<dbReference type="NCBIfam" id="TIGR01726">
    <property type="entry name" value="HEQRo_perm_3TM"/>
    <property type="match status" value="1"/>
</dbReference>
<organism evidence="9 10">
    <name type="scientific">Siminovitchia acidinfaciens</name>
    <dbReference type="NCBI Taxonomy" id="2321395"/>
    <lineage>
        <taxon>Bacteria</taxon>
        <taxon>Bacillati</taxon>
        <taxon>Bacillota</taxon>
        <taxon>Bacilli</taxon>
        <taxon>Bacillales</taxon>
        <taxon>Bacillaceae</taxon>
        <taxon>Siminovitchia</taxon>
    </lineage>
</organism>
<name>A0A429XT43_9BACI</name>
<protein>
    <submittedName>
        <fullName evidence="9">Ectoine/hydroxyectoine ABC transporter permease subunit EhuC</fullName>
    </submittedName>
</protein>
<keyword evidence="6 8" id="KW-1133">Transmembrane helix</keyword>
<keyword evidence="2" id="KW-0813">Transport</keyword>
<evidence type="ECO:0000256" key="6">
    <source>
        <dbReference type="ARBA" id="ARBA00022989"/>
    </source>
</evidence>
<dbReference type="PANTHER" id="PTHR30614">
    <property type="entry name" value="MEMBRANE COMPONENT OF AMINO ACID ABC TRANSPORTER"/>
    <property type="match status" value="1"/>
</dbReference>
<keyword evidence="3" id="KW-1003">Cell membrane</keyword>
<dbReference type="InterPro" id="IPR035906">
    <property type="entry name" value="MetI-like_sf"/>
</dbReference>
<keyword evidence="7 8" id="KW-0472">Membrane</keyword>
<dbReference type="GO" id="GO:0006865">
    <property type="term" value="P:amino acid transport"/>
    <property type="evidence" value="ECO:0007669"/>
    <property type="project" value="UniProtKB-KW"/>
</dbReference>
<dbReference type="GO" id="GO:0043190">
    <property type="term" value="C:ATP-binding cassette (ABC) transporter complex"/>
    <property type="evidence" value="ECO:0007669"/>
    <property type="project" value="InterPro"/>
</dbReference>
<feature type="non-terminal residue" evidence="9">
    <location>
        <position position="71"/>
    </location>
</feature>
<feature type="transmembrane region" description="Helical" evidence="8">
    <location>
        <begin position="45"/>
        <end position="70"/>
    </location>
</feature>
<accession>A0A429XT43</accession>
<dbReference type="SUPFAM" id="SSF161098">
    <property type="entry name" value="MetI-like"/>
    <property type="match status" value="1"/>
</dbReference>
<evidence type="ECO:0000256" key="3">
    <source>
        <dbReference type="ARBA" id="ARBA00022475"/>
    </source>
</evidence>
<dbReference type="Gene3D" id="1.10.3720.10">
    <property type="entry name" value="MetI-like"/>
    <property type="match status" value="1"/>
</dbReference>
<reference evidence="9" key="1">
    <citation type="submission" date="2018-12" db="EMBL/GenBank/DDBJ databases">
        <authorList>
            <person name="Sun L."/>
            <person name="Chen Z."/>
        </authorList>
    </citation>
    <scope>NUCLEOTIDE SEQUENCE [LARGE SCALE GENOMIC DNA]</scope>
    <source>
        <strain evidence="9">3-2-2</strain>
    </source>
</reference>
<dbReference type="InterPro" id="IPR043429">
    <property type="entry name" value="ArtM/GltK/GlnP/TcyL/YhdX-like"/>
</dbReference>
<comment type="subcellular location">
    <subcellularLocation>
        <location evidence="1">Cell membrane</location>
        <topology evidence="1">Multi-pass membrane protein</topology>
    </subcellularLocation>
</comment>
<evidence type="ECO:0000256" key="8">
    <source>
        <dbReference type="SAM" id="Phobius"/>
    </source>
</evidence>
<dbReference type="PANTHER" id="PTHR30614:SF0">
    <property type="entry name" value="L-CYSTINE TRANSPORT SYSTEM PERMEASE PROTEIN TCYL"/>
    <property type="match status" value="1"/>
</dbReference>
<evidence type="ECO:0000256" key="7">
    <source>
        <dbReference type="ARBA" id="ARBA00023136"/>
    </source>
</evidence>
<comment type="caution">
    <text evidence="9">The sequence shown here is derived from an EMBL/GenBank/DDBJ whole genome shotgun (WGS) entry which is preliminary data.</text>
</comment>
<sequence length="71" mass="8097">MMFLPELLRGAGITIKVLLLSAVFAFLFAFIAGLGRVSRFWLVRFLMGTLVELFRGTSLLVQMFFFFFALP</sequence>
<keyword evidence="10" id="KW-1185">Reference proteome</keyword>
<evidence type="ECO:0000256" key="2">
    <source>
        <dbReference type="ARBA" id="ARBA00022448"/>
    </source>
</evidence>
<keyword evidence="4 8" id="KW-0812">Transmembrane</keyword>
<dbReference type="AlphaFoldDB" id="A0A429XT43"/>
<gene>
    <name evidence="9" type="ORF">D4T97_019765</name>
</gene>
<evidence type="ECO:0000313" key="9">
    <source>
        <dbReference type="EMBL" id="RST70858.1"/>
    </source>
</evidence>
<keyword evidence="5" id="KW-0029">Amino-acid transport</keyword>
<evidence type="ECO:0000313" key="10">
    <source>
        <dbReference type="Proteomes" id="UP000287156"/>
    </source>
</evidence>
<evidence type="ECO:0000256" key="1">
    <source>
        <dbReference type="ARBA" id="ARBA00004651"/>
    </source>
</evidence>
<dbReference type="InterPro" id="IPR010065">
    <property type="entry name" value="AA_ABC_transptr_permease_3TM"/>
</dbReference>
<feature type="transmembrane region" description="Helical" evidence="8">
    <location>
        <begin position="12"/>
        <end position="33"/>
    </location>
</feature>
<evidence type="ECO:0000256" key="5">
    <source>
        <dbReference type="ARBA" id="ARBA00022970"/>
    </source>
</evidence>
<dbReference type="EMBL" id="QYTV02000016">
    <property type="protein sequence ID" value="RST70858.1"/>
    <property type="molecule type" value="Genomic_DNA"/>
</dbReference>
<proteinExistence type="predicted"/>
<dbReference type="GO" id="GO:0022857">
    <property type="term" value="F:transmembrane transporter activity"/>
    <property type="evidence" value="ECO:0007669"/>
    <property type="project" value="InterPro"/>
</dbReference>